<evidence type="ECO:0000313" key="1">
    <source>
        <dbReference type="RefSeq" id="XP_028135985.1"/>
    </source>
</evidence>
<dbReference type="Gene3D" id="1.10.10.2360">
    <property type="match status" value="1"/>
</dbReference>
<dbReference type="AlphaFoldDB" id="A0A6P7FT76"/>
<protein>
    <submittedName>
        <fullName evidence="1">Uncharacterized protein LOC114330771</fullName>
    </submittedName>
</protein>
<proteinExistence type="predicted"/>
<dbReference type="RefSeq" id="XP_028135985.1">
    <property type="nucleotide sequence ID" value="XM_028280184.1"/>
</dbReference>
<sequence length="405" mass="47011">MSLTIKRVENISRKKRKSAIITIPPKKDSLEDDASKFVVIEDFYLENFPPLRPVYRKDILGTPIVFRVTNGIDYYGELNCNVFIHSITFMKEYKSKSFEELRWEDYSFGRKKILLYEENSYLNCLSTNPTNKKIIYEFFDPAPKNIPITIEKQKSFSSFCKYENSKERDLCRSPNVSKSICFLNSPVVPPKIDNKPNDYKNDVQNPMFRNSLESAGNLEKQINTSKVLKPRSILTYVDKLSETNKAKNNNLSSVIEINSVYKGVSSKQEYIEMMKSNLIRYFEKADAHANIPYDFLTQNTKFYLPCAEIGFVYQNARPSSKVNNSASDSLRNATTNQKDVLTDGDLGLTRSTLLKQENILQWKYNSKGKFRKEYFYNHFCFYERPGVSKTISRAKYILSGQNTLF</sequence>
<gene>
    <name evidence="1" type="primary">LOC114330771</name>
</gene>
<name>A0A6P7FT76_DIAVI</name>
<organism evidence="1">
    <name type="scientific">Diabrotica virgifera virgifera</name>
    <name type="common">western corn rootworm</name>
    <dbReference type="NCBI Taxonomy" id="50390"/>
    <lineage>
        <taxon>Eukaryota</taxon>
        <taxon>Metazoa</taxon>
        <taxon>Ecdysozoa</taxon>
        <taxon>Arthropoda</taxon>
        <taxon>Hexapoda</taxon>
        <taxon>Insecta</taxon>
        <taxon>Pterygota</taxon>
        <taxon>Neoptera</taxon>
        <taxon>Endopterygota</taxon>
        <taxon>Coleoptera</taxon>
        <taxon>Polyphaga</taxon>
        <taxon>Cucujiformia</taxon>
        <taxon>Chrysomeloidea</taxon>
        <taxon>Chrysomelidae</taxon>
        <taxon>Galerucinae</taxon>
        <taxon>Diabroticina</taxon>
        <taxon>Diabroticites</taxon>
        <taxon>Diabrotica</taxon>
    </lineage>
</organism>
<reference evidence="1" key="1">
    <citation type="submission" date="2025-08" db="UniProtKB">
        <authorList>
            <consortium name="RefSeq"/>
        </authorList>
    </citation>
    <scope>IDENTIFICATION</scope>
    <source>
        <tissue evidence="1">Whole insect</tissue>
    </source>
</reference>
<dbReference type="Pfam" id="PF21240">
    <property type="entry name" value="Nup98_GLEBS"/>
    <property type="match status" value="1"/>
</dbReference>
<dbReference type="InParanoid" id="A0A6P7FT76"/>
<accession>A0A6P7FT76</accession>